<dbReference type="InterPro" id="IPR001926">
    <property type="entry name" value="TrpB-like_PALP"/>
</dbReference>
<dbReference type="SUPFAM" id="SSF53686">
    <property type="entry name" value="Tryptophan synthase beta subunit-like PLP-dependent enzymes"/>
    <property type="match status" value="1"/>
</dbReference>
<keyword evidence="3" id="KW-1185">Reference proteome</keyword>
<dbReference type="PROSITE" id="PS50206">
    <property type="entry name" value="RHODANESE_3"/>
    <property type="match status" value="1"/>
</dbReference>
<evidence type="ECO:0000313" key="2">
    <source>
        <dbReference type="EMBL" id="KAG5636619.1"/>
    </source>
</evidence>
<reference evidence="2" key="1">
    <citation type="submission" date="2021-02" db="EMBL/GenBank/DDBJ databases">
        <authorList>
            <person name="Nieuwenhuis M."/>
            <person name="Van De Peppel L.J.J."/>
        </authorList>
    </citation>
    <scope>NUCLEOTIDE SEQUENCE</scope>
    <source>
        <strain evidence="2">D49</strain>
    </source>
</reference>
<dbReference type="InterPro" id="IPR036873">
    <property type="entry name" value="Rhodanese-like_dom_sf"/>
</dbReference>
<dbReference type="EMBL" id="JABCKI010005911">
    <property type="protein sequence ID" value="KAG5636619.1"/>
    <property type="molecule type" value="Genomic_DNA"/>
</dbReference>
<feature type="domain" description="Rhodanese" evidence="1">
    <location>
        <begin position="379"/>
        <end position="492"/>
    </location>
</feature>
<dbReference type="Pfam" id="PF00581">
    <property type="entry name" value="Rhodanese"/>
    <property type="match status" value="1"/>
</dbReference>
<protein>
    <recommendedName>
        <fullName evidence="1">Rhodanese domain-containing protein</fullName>
    </recommendedName>
</protein>
<sequence>MPVDTKLNVFSGEDGLRDFYDPDKNIPVPLVELPARLNPYRKDGVRIYAKLMSHLPATNVKSLPALNMILRAQENGSITPETDTILEFSSGSTVISLGIISNIIGIPKVKAYISNKTSQIKLQLLQFFGMELTLFGGPVQPEPQDRDGGIFVATEHGREPGVFNPDQYSNKENYLAHMRWSGPQIYAQLPEISVFVASVGTSGTLTGTSLSLKKLKPSVTSVGVLTAPNDRVPGPRNFNMLVPVVEFPWREAMDVMEEVDSFCSYERSLELCRNGILVGPSSGLALTGLLNFLKKRKDAGTLDALRNPAGEIPCVFICCDQPFQYIAEYFEKLGPSYFQPIKNEELFATDLYPYNIDWELTPEKAYQMLYTTKRQTVEAERKIFMLDIRDGANFRASHLDGFRNLDIDCDSRPNPYKDPATLVLLFDRLKLRFAMTDPEFGRPLQDKTVILLSKDGQASKLATSILRNRGVEAYYVIGGVQGFKASGLWGSAPRAYL</sequence>
<accession>A0A9P7FT74</accession>
<comment type="caution">
    <text evidence="2">The sequence shown here is derived from an EMBL/GenBank/DDBJ whole genome shotgun (WGS) entry which is preliminary data.</text>
</comment>
<dbReference type="SMART" id="SM00450">
    <property type="entry name" value="RHOD"/>
    <property type="match status" value="1"/>
</dbReference>
<gene>
    <name evidence="2" type="ORF">H0H81_007387</name>
</gene>
<dbReference type="AlphaFoldDB" id="A0A9P7FT74"/>
<name>A0A9P7FT74_9AGAR</name>
<organism evidence="2 3">
    <name type="scientific">Sphagnurus paluster</name>
    <dbReference type="NCBI Taxonomy" id="117069"/>
    <lineage>
        <taxon>Eukaryota</taxon>
        <taxon>Fungi</taxon>
        <taxon>Dikarya</taxon>
        <taxon>Basidiomycota</taxon>
        <taxon>Agaricomycotina</taxon>
        <taxon>Agaricomycetes</taxon>
        <taxon>Agaricomycetidae</taxon>
        <taxon>Agaricales</taxon>
        <taxon>Tricholomatineae</taxon>
        <taxon>Lyophyllaceae</taxon>
        <taxon>Sphagnurus</taxon>
    </lineage>
</organism>
<dbReference type="InterPro" id="IPR001763">
    <property type="entry name" value="Rhodanese-like_dom"/>
</dbReference>
<dbReference type="InterPro" id="IPR050214">
    <property type="entry name" value="Cys_Synth/Cystath_Beta-Synth"/>
</dbReference>
<dbReference type="Gene3D" id="3.40.50.1100">
    <property type="match status" value="2"/>
</dbReference>
<dbReference type="Pfam" id="PF00291">
    <property type="entry name" value="PALP"/>
    <property type="match status" value="1"/>
</dbReference>
<dbReference type="OrthoDB" id="10259545at2759"/>
<reference evidence="2" key="2">
    <citation type="submission" date="2021-10" db="EMBL/GenBank/DDBJ databases">
        <title>Phylogenomics reveals ancestral predisposition of the termite-cultivated fungus Termitomyces towards a domesticated lifestyle.</title>
        <authorList>
            <person name="Auxier B."/>
            <person name="Grum-Grzhimaylo A."/>
            <person name="Cardenas M.E."/>
            <person name="Lodge J.D."/>
            <person name="Laessoe T."/>
            <person name="Pedersen O."/>
            <person name="Smith M.E."/>
            <person name="Kuyper T.W."/>
            <person name="Franco-Molano E.A."/>
            <person name="Baroni T.J."/>
            <person name="Aanen D.K."/>
        </authorList>
    </citation>
    <scope>NUCLEOTIDE SEQUENCE</scope>
    <source>
        <strain evidence="2">D49</strain>
    </source>
</reference>
<dbReference type="Proteomes" id="UP000717328">
    <property type="component" value="Unassembled WGS sequence"/>
</dbReference>
<dbReference type="Gene3D" id="3.40.250.10">
    <property type="entry name" value="Rhodanese-like domain"/>
    <property type="match status" value="1"/>
</dbReference>
<dbReference type="PANTHER" id="PTHR10314">
    <property type="entry name" value="CYSTATHIONINE BETA-SYNTHASE"/>
    <property type="match status" value="1"/>
</dbReference>
<evidence type="ECO:0000259" key="1">
    <source>
        <dbReference type="PROSITE" id="PS50206"/>
    </source>
</evidence>
<dbReference type="SUPFAM" id="SSF52821">
    <property type="entry name" value="Rhodanese/Cell cycle control phosphatase"/>
    <property type="match status" value="1"/>
</dbReference>
<dbReference type="InterPro" id="IPR036052">
    <property type="entry name" value="TrpB-like_PALP_sf"/>
</dbReference>
<proteinExistence type="predicted"/>
<evidence type="ECO:0000313" key="3">
    <source>
        <dbReference type="Proteomes" id="UP000717328"/>
    </source>
</evidence>